<dbReference type="AlphaFoldDB" id="A0A447T6T5"/>
<evidence type="ECO:0000313" key="1">
    <source>
        <dbReference type="EMBL" id="VEB40607.1"/>
    </source>
</evidence>
<protein>
    <submittedName>
        <fullName evidence="1">Uncharacterized protein</fullName>
    </submittedName>
</protein>
<dbReference type="EMBL" id="LR134182">
    <property type="protein sequence ID" value="VEB40607.1"/>
    <property type="molecule type" value="Genomic_DNA"/>
</dbReference>
<dbReference type="Proteomes" id="UP000275777">
    <property type="component" value="Chromosome"/>
</dbReference>
<gene>
    <name evidence="1" type="ORF">NCTC9695_01008</name>
</gene>
<proteinExistence type="predicted"/>
<evidence type="ECO:0000313" key="2">
    <source>
        <dbReference type="Proteomes" id="UP000275777"/>
    </source>
</evidence>
<sequence length="37" mass="4172">MLAIILIYDTPFYGDISVSPEPYRKTLRAIRADSLDG</sequence>
<accession>A0A447T6T5</accession>
<organism evidence="1 2">
    <name type="scientific">Chromobacterium violaceum</name>
    <dbReference type="NCBI Taxonomy" id="536"/>
    <lineage>
        <taxon>Bacteria</taxon>
        <taxon>Pseudomonadati</taxon>
        <taxon>Pseudomonadota</taxon>
        <taxon>Betaproteobacteria</taxon>
        <taxon>Neisseriales</taxon>
        <taxon>Chromobacteriaceae</taxon>
        <taxon>Chromobacterium</taxon>
    </lineage>
</organism>
<name>A0A447T6T5_CHRVL</name>
<reference evidence="1 2" key="1">
    <citation type="submission" date="2018-12" db="EMBL/GenBank/DDBJ databases">
        <authorList>
            <consortium name="Pathogen Informatics"/>
        </authorList>
    </citation>
    <scope>NUCLEOTIDE SEQUENCE [LARGE SCALE GENOMIC DNA]</scope>
    <source>
        <strain evidence="1 2">NCTC9695</strain>
    </source>
</reference>